<dbReference type="RefSeq" id="WP_129469461.1">
    <property type="nucleotide sequence ID" value="NZ_SAWZ01000001.1"/>
</dbReference>
<evidence type="ECO:0000313" key="5">
    <source>
        <dbReference type="Proteomes" id="UP000289784"/>
    </source>
</evidence>
<dbReference type="Gene3D" id="3.30.2080.10">
    <property type="entry name" value="GH92 mannosidase domain"/>
    <property type="match status" value="1"/>
</dbReference>
<protein>
    <submittedName>
        <fullName evidence="4">Glycoside hydrolase family 92 protein</fullName>
    </submittedName>
</protein>
<dbReference type="Pfam" id="PF17678">
    <property type="entry name" value="Glyco_hydro_92N"/>
    <property type="match status" value="1"/>
</dbReference>
<dbReference type="Pfam" id="PF07971">
    <property type="entry name" value="Glyco_hydro_92"/>
    <property type="match status" value="1"/>
</dbReference>
<feature type="domain" description="Glycosyl hydrolase family 92" evidence="2">
    <location>
        <begin position="311"/>
        <end position="775"/>
    </location>
</feature>
<dbReference type="InterPro" id="IPR005887">
    <property type="entry name" value="GH92_a_mannosidase_put"/>
</dbReference>
<feature type="compositionally biased region" description="Polar residues" evidence="1">
    <location>
        <begin position="791"/>
        <end position="801"/>
    </location>
</feature>
<sequence length="801" mass="88105">MTLHAHTAGAVRPIRPRLWPLALSLAALSLALPLGAQQQRAQTVPRQPVDGASPLVGTAPLDRQDLIGNAPPPGEPLYSGITSPGARLPHSATEAAPVNVNLELSYPTGVPTPYHYPNPTMFAFTGGGGSSYGGRAEPMIMPVVGDWTVPPVYTAASYDKSRETASPGYYAVHLDTFRTQVELTATARTSLMRFTFPESQRANVILNLRRKGGQVEVVDARTIRGMSASDGAKERSEDGPYFVAEFSKPFAALGTFSSNQQHVGWGIGDKDVAPDRRSVSGQHAGAYVTFHTKAGEQVLVKLAHGHSYAEAEQRLRAESKGWDFDGVRAQARQVWARLFDRVQISGGTPQQRRMFYSTLFQSFASPRLVAHKGERFTDRNGKVQVAQHDRYGPVPFWDTGRNQIVLMMLLEPDVVQDVMRSELEMARERGYMNTSFHGDHAIFLYNGARQRDIDFDYADAYTYLRRNATDPAGPRGYLEEYDRQGWISDIVPEGNPSPPYAGGKAGADKTLEYAWDDHALADYAQAMGKRDDAQLFSRRASNYRNVFDASVGFMRGKTADGQWISPFDPGEPYYNFMMKEASGWSTVWLVPHDVQGLMQLLGGREAFNRKLDAFFSTPYAPKGICRDCTGMIGQYVHGNQPDQHAPYLYAWSGQPWKTQALVRQILRDMYGSDASGNGYAGMDDQGATSSWYVLSAMGFYPVDPSSPDYIIGSPLFDAAKLRMGNGKLLEVVARNNSEANRYIQSATLNGKPWTKPWFSHKDIANGGRFEFVMGPAPNQDWGSAPGAAPPSMSQAPVGSEG</sequence>
<feature type="domain" description="Glycosyl hydrolase family 92 N-terminal" evidence="3">
    <location>
        <begin position="72"/>
        <end position="303"/>
    </location>
</feature>
<gene>
    <name evidence="4" type="ORF">EPA99_01760</name>
</gene>
<keyword evidence="5" id="KW-1185">Reference proteome</keyword>
<dbReference type="Gene3D" id="1.20.1610.10">
    <property type="entry name" value="alpha-1,2-mannosidases domains"/>
    <property type="match status" value="1"/>
</dbReference>
<evidence type="ECO:0000313" key="4">
    <source>
        <dbReference type="EMBL" id="RXR08570.1"/>
    </source>
</evidence>
<dbReference type="PANTHER" id="PTHR12143">
    <property type="entry name" value="PEPTIDE N-GLYCANASE PNGASE -RELATED"/>
    <property type="match status" value="1"/>
</dbReference>
<accession>A0A4Q1JZ21</accession>
<name>A0A4Q1JZ21_9GAMM</name>
<dbReference type="SUPFAM" id="SSF48208">
    <property type="entry name" value="Six-hairpin glycosidases"/>
    <property type="match status" value="1"/>
</dbReference>
<comment type="caution">
    <text evidence="4">The sequence shown here is derived from an EMBL/GenBank/DDBJ whole genome shotgun (WGS) entry which is preliminary data.</text>
</comment>
<dbReference type="InterPro" id="IPR008928">
    <property type="entry name" value="6-hairpin_glycosidase_sf"/>
</dbReference>
<dbReference type="InterPro" id="IPR050883">
    <property type="entry name" value="PNGase"/>
</dbReference>
<evidence type="ECO:0000256" key="1">
    <source>
        <dbReference type="SAM" id="MobiDB-lite"/>
    </source>
</evidence>
<evidence type="ECO:0000259" key="2">
    <source>
        <dbReference type="Pfam" id="PF07971"/>
    </source>
</evidence>
<dbReference type="InterPro" id="IPR014718">
    <property type="entry name" value="GH-type_carb-bd"/>
</dbReference>
<evidence type="ECO:0000259" key="3">
    <source>
        <dbReference type="Pfam" id="PF17678"/>
    </source>
</evidence>
<dbReference type="Gene3D" id="2.70.98.10">
    <property type="match status" value="1"/>
</dbReference>
<dbReference type="FunFam" id="3.30.2080.10:FF:000001">
    <property type="entry name" value="Alpha-1,2-mannosidase subfamily"/>
    <property type="match status" value="1"/>
</dbReference>
<dbReference type="NCBIfam" id="TIGR01180">
    <property type="entry name" value="aman2_put"/>
    <property type="match status" value="1"/>
</dbReference>
<proteinExistence type="predicted"/>
<reference evidence="4 5" key="1">
    <citation type="submission" date="2019-01" db="EMBL/GenBank/DDBJ databases">
        <title>Pseudoxanthomonas composti sp. nov., isolated from compost.</title>
        <authorList>
            <person name="Yang G."/>
        </authorList>
    </citation>
    <scope>NUCLEOTIDE SEQUENCE [LARGE SCALE GENOMIC DNA]</scope>
    <source>
        <strain evidence="4 5">GSS15</strain>
    </source>
</reference>
<dbReference type="GO" id="GO:0030246">
    <property type="term" value="F:carbohydrate binding"/>
    <property type="evidence" value="ECO:0007669"/>
    <property type="project" value="InterPro"/>
</dbReference>
<organism evidence="4 5">
    <name type="scientific">Pseudoxanthomonas composti</name>
    <dbReference type="NCBI Taxonomy" id="2137479"/>
    <lineage>
        <taxon>Bacteria</taxon>
        <taxon>Pseudomonadati</taxon>
        <taxon>Pseudomonadota</taxon>
        <taxon>Gammaproteobacteria</taxon>
        <taxon>Lysobacterales</taxon>
        <taxon>Lysobacteraceae</taxon>
        <taxon>Pseudoxanthomonas</taxon>
    </lineage>
</organism>
<dbReference type="InterPro" id="IPR041371">
    <property type="entry name" value="GH92_N"/>
</dbReference>
<dbReference type="Gene3D" id="1.20.1050.60">
    <property type="entry name" value="alpha-1,2-mannosidase"/>
    <property type="match status" value="1"/>
</dbReference>
<dbReference type="GO" id="GO:0005975">
    <property type="term" value="P:carbohydrate metabolic process"/>
    <property type="evidence" value="ECO:0007669"/>
    <property type="project" value="InterPro"/>
</dbReference>
<dbReference type="AlphaFoldDB" id="A0A4Q1JZ21"/>
<dbReference type="GO" id="GO:0005829">
    <property type="term" value="C:cytosol"/>
    <property type="evidence" value="ECO:0007669"/>
    <property type="project" value="TreeGrafter"/>
</dbReference>
<dbReference type="Proteomes" id="UP000289784">
    <property type="component" value="Unassembled WGS sequence"/>
</dbReference>
<dbReference type="InterPro" id="IPR012939">
    <property type="entry name" value="Glyco_hydro_92"/>
</dbReference>
<feature type="region of interest" description="Disordered" evidence="1">
    <location>
        <begin position="774"/>
        <end position="801"/>
    </location>
</feature>
<dbReference type="GO" id="GO:0000224">
    <property type="term" value="F:peptide-N4-(N-acetyl-beta-glucosaminyl)asparagine amidase activity"/>
    <property type="evidence" value="ECO:0007669"/>
    <property type="project" value="TreeGrafter"/>
</dbReference>
<dbReference type="OrthoDB" id="9804511at2"/>
<keyword evidence="4" id="KW-0378">Hydrolase</keyword>
<dbReference type="GO" id="GO:0006516">
    <property type="term" value="P:glycoprotein catabolic process"/>
    <property type="evidence" value="ECO:0007669"/>
    <property type="project" value="TreeGrafter"/>
</dbReference>
<dbReference type="EMBL" id="SAWZ01000001">
    <property type="protein sequence ID" value="RXR08570.1"/>
    <property type="molecule type" value="Genomic_DNA"/>
</dbReference>
<dbReference type="PANTHER" id="PTHR12143:SF43">
    <property type="entry name" value="PUTATIVE-RELATED"/>
    <property type="match status" value="1"/>
</dbReference>